<gene>
    <name evidence="2" type="ORF">I8J29_18055</name>
</gene>
<dbReference type="NCBIfam" id="TIGR00738">
    <property type="entry name" value="rrf2_super"/>
    <property type="match status" value="1"/>
</dbReference>
<evidence type="ECO:0000256" key="1">
    <source>
        <dbReference type="ARBA" id="ARBA00023125"/>
    </source>
</evidence>
<dbReference type="InterPro" id="IPR036390">
    <property type="entry name" value="WH_DNA-bd_sf"/>
</dbReference>
<proteinExistence type="predicted"/>
<dbReference type="Proteomes" id="UP000670947">
    <property type="component" value="Unassembled WGS sequence"/>
</dbReference>
<evidence type="ECO:0000313" key="3">
    <source>
        <dbReference type="Proteomes" id="UP000670947"/>
    </source>
</evidence>
<reference evidence="2 3" key="1">
    <citation type="submission" date="2021-03" db="EMBL/GenBank/DDBJ databases">
        <title>Paenibacillus artemisicola MWE-103 whole genome sequence.</title>
        <authorList>
            <person name="Ham Y.J."/>
        </authorList>
    </citation>
    <scope>NUCLEOTIDE SEQUENCE [LARGE SCALE GENOMIC DNA]</scope>
    <source>
        <strain evidence="2 3">MWE-103</strain>
    </source>
</reference>
<sequence>MAQLKRFGFGLQALIVLATNDELRTSSDIAEQIQCEPTALRKILAQLADAGIVEVRQGRSGGYELTRPPGAITLYEVYSSLHDEQPQWDRMLDTTGNHGFGQRANESFRKIMADINTQVTLVLGNYTVADLIRPD</sequence>
<protein>
    <submittedName>
        <fullName evidence="2">Rrf2 family transcriptional regulator</fullName>
    </submittedName>
</protein>
<dbReference type="PANTHER" id="PTHR33221">
    <property type="entry name" value="WINGED HELIX-TURN-HELIX TRANSCRIPTIONAL REGULATOR, RRF2 FAMILY"/>
    <property type="match status" value="1"/>
</dbReference>
<dbReference type="PROSITE" id="PS51197">
    <property type="entry name" value="HTH_RRF2_2"/>
    <property type="match status" value="1"/>
</dbReference>
<evidence type="ECO:0000313" key="2">
    <source>
        <dbReference type="EMBL" id="MBO7746117.1"/>
    </source>
</evidence>
<dbReference type="InterPro" id="IPR000944">
    <property type="entry name" value="Tscrpt_reg_Rrf2"/>
</dbReference>
<dbReference type="Pfam" id="PF02082">
    <property type="entry name" value="Rrf2"/>
    <property type="match status" value="1"/>
</dbReference>
<dbReference type="SUPFAM" id="SSF46785">
    <property type="entry name" value="Winged helix' DNA-binding domain"/>
    <property type="match status" value="1"/>
</dbReference>
<name>A0ABS3WCT5_9BACL</name>
<dbReference type="Gene3D" id="1.10.10.10">
    <property type="entry name" value="Winged helix-like DNA-binding domain superfamily/Winged helix DNA-binding domain"/>
    <property type="match status" value="1"/>
</dbReference>
<accession>A0ABS3WCT5</accession>
<organism evidence="2 3">
    <name type="scientific">Paenibacillus artemisiicola</name>
    <dbReference type="NCBI Taxonomy" id="1172618"/>
    <lineage>
        <taxon>Bacteria</taxon>
        <taxon>Bacillati</taxon>
        <taxon>Bacillota</taxon>
        <taxon>Bacilli</taxon>
        <taxon>Bacillales</taxon>
        <taxon>Paenibacillaceae</taxon>
        <taxon>Paenibacillus</taxon>
    </lineage>
</organism>
<dbReference type="InterPro" id="IPR011991">
    <property type="entry name" value="ArsR-like_HTH"/>
</dbReference>
<dbReference type="InterPro" id="IPR036388">
    <property type="entry name" value="WH-like_DNA-bd_sf"/>
</dbReference>
<comment type="caution">
    <text evidence="2">The sequence shown here is derived from an EMBL/GenBank/DDBJ whole genome shotgun (WGS) entry which is preliminary data.</text>
</comment>
<keyword evidence="1" id="KW-0238">DNA-binding</keyword>
<dbReference type="PANTHER" id="PTHR33221:SF15">
    <property type="entry name" value="HTH-TYPE TRANSCRIPTIONAL REGULATOR YWGB-RELATED"/>
    <property type="match status" value="1"/>
</dbReference>
<dbReference type="RefSeq" id="WP_090641806.1">
    <property type="nucleotide sequence ID" value="NZ_JAGGDJ010000015.1"/>
</dbReference>
<dbReference type="CDD" id="cd00090">
    <property type="entry name" value="HTH_ARSR"/>
    <property type="match status" value="1"/>
</dbReference>
<keyword evidence="3" id="KW-1185">Reference proteome</keyword>
<dbReference type="EMBL" id="JAGGDJ010000015">
    <property type="protein sequence ID" value="MBO7746117.1"/>
    <property type="molecule type" value="Genomic_DNA"/>
</dbReference>